<dbReference type="CDD" id="cd06257">
    <property type="entry name" value="DnaJ"/>
    <property type="match status" value="1"/>
</dbReference>
<evidence type="ECO:0000256" key="1">
    <source>
        <dbReference type="ARBA" id="ARBA00023186"/>
    </source>
</evidence>
<dbReference type="PROSITE" id="PS50076">
    <property type="entry name" value="DNAJ_2"/>
    <property type="match status" value="1"/>
</dbReference>
<dbReference type="GO" id="GO:0051082">
    <property type="term" value="F:unfolded protein binding"/>
    <property type="evidence" value="ECO:0007669"/>
    <property type="project" value="TreeGrafter"/>
</dbReference>
<sequence>MVTTRSSGQNATFPDYYELLNVAPTATAEEIRKAYMREALQNHPDRSNDPNATQKFQQVADAYFVLSDRQRRAEYDQARNSQPRQRDWQRQHGQTTDEEEADRANTMFGNVFEELLRPEVESPTSFWSPLGYISGGILGFIMANLPGAFVGAFAGGKLGAIRDNKGKSVYEVFCNLERSHKYAILQALLVQILTGHYGK</sequence>
<dbReference type="OrthoDB" id="442087at2759"/>
<feature type="region of interest" description="Disordered" evidence="2">
    <location>
        <begin position="74"/>
        <end position="102"/>
    </location>
</feature>
<dbReference type="PANTHER" id="PTHR43096:SF52">
    <property type="entry name" value="DNAJ HOMOLOG 1, MITOCHONDRIAL-RELATED"/>
    <property type="match status" value="1"/>
</dbReference>
<keyword evidence="1" id="KW-0143">Chaperone</keyword>
<name>A0A9W8ANJ7_9FUNG</name>
<dbReference type="EMBL" id="JANBPY010000906">
    <property type="protein sequence ID" value="KAJ1962847.1"/>
    <property type="molecule type" value="Genomic_DNA"/>
</dbReference>
<evidence type="ECO:0000256" key="2">
    <source>
        <dbReference type="SAM" id="MobiDB-lite"/>
    </source>
</evidence>
<dbReference type="SMART" id="SM00271">
    <property type="entry name" value="DnaJ"/>
    <property type="match status" value="1"/>
</dbReference>
<evidence type="ECO:0000259" key="3">
    <source>
        <dbReference type="PROSITE" id="PS50076"/>
    </source>
</evidence>
<dbReference type="Proteomes" id="UP001150925">
    <property type="component" value="Unassembled WGS sequence"/>
</dbReference>
<evidence type="ECO:0000313" key="4">
    <source>
        <dbReference type="EMBL" id="KAJ1962847.1"/>
    </source>
</evidence>
<dbReference type="PANTHER" id="PTHR43096">
    <property type="entry name" value="DNAJ HOMOLOG 1, MITOCHONDRIAL-RELATED"/>
    <property type="match status" value="1"/>
</dbReference>
<accession>A0A9W8ANJ7</accession>
<evidence type="ECO:0000313" key="5">
    <source>
        <dbReference type="Proteomes" id="UP001150925"/>
    </source>
</evidence>
<reference evidence="4" key="1">
    <citation type="submission" date="2022-07" db="EMBL/GenBank/DDBJ databases">
        <title>Phylogenomic reconstructions and comparative analyses of Kickxellomycotina fungi.</title>
        <authorList>
            <person name="Reynolds N.K."/>
            <person name="Stajich J.E."/>
            <person name="Barry K."/>
            <person name="Grigoriev I.V."/>
            <person name="Crous P."/>
            <person name="Smith M.E."/>
        </authorList>
    </citation>
    <scope>NUCLEOTIDE SEQUENCE</scope>
    <source>
        <strain evidence="4">RSA 1196</strain>
    </source>
</reference>
<proteinExistence type="predicted"/>
<protein>
    <recommendedName>
        <fullName evidence="3">J domain-containing protein</fullName>
    </recommendedName>
</protein>
<dbReference type="Pfam" id="PF00226">
    <property type="entry name" value="DnaJ"/>
    <property type="match status" value="1"/>
</dbReference>
<dbReference type="Gene3D" id="1.10.287.110">
    <property type="entry name" value="DnaJ domain"/>
    <property type="match status" value="1"/>
</dbReference>
<comment type="caution">
    <text evidence="4">The sequence shown here is derived from an EMBL/GenBank/DDBJ whole genome shotgun (WGS) entry which is preliminary data.</text>
</comment>
<keyword evidence="5" id="KW-1185">Reference proteome</keyword>
<dbReference type="SUPFAM" id="SSF46565">
    <property type="entry name" value="Chaperone J-domain"/>
    <property type="match status" value="1"/>
</dbReference>
<dbReference type="AlphaFoldDB" id="A0A9W8ANJ7"/>
<dbReference type="InterPro" id="IPR036869">
    <property type="entry name" value="J_dom_sf"/>
</dbReference>
<organism evidence="4 5">
    <name type="scientific">Dispira parvispora</name>
    <dbReference type="NCBI Taxonomy" id="1520584"/>
    <lineage>
        <taxon>Eukaryota</taxon>
        <taxon>Fungi</taxon>
        <taxon>Fungi incertae sedis</taxon>
        <taxon>Zoopagomycota</taxon>
        <taxon>Kickxellomycotina</taxon>
        <taxon>Dimargaritomycetes</taxon>
        <taxon>Dimargaritales</taxon>
        <taxon>Dimargaritaceae</taxon>
        <taxon>Dispira</taxon>
    </lineage>
</organism>
<feature type="domain" description="J" evidence="3">
    <location>
        <begin position="15"/>
        <end position="79"/>
    </location>
</feature>
<dbReference type="GO" id="GO:0042026">
    <property type="term" value="P:protein refolding"/>
    <property type="evidence" value="ECO:0007669"/>
    <property type="project" value="TreeGrafter"/>
</dbReference>
<dbReference type="PRINTS" id="PR00625">
    <property type="entry name" value="JDOMAIN"/>
</dbReference>
<gene>
    <name evidence="4" type="ORF">IWQ62_003399</name>
</gene>
<dbReference type="InterPro" id="IPR001623">
    <property type="entry name" value="DnaJ_domain"/>
</dbReference>
<dbReference type="GO" id="GO:0005737">
    <property type="term" value="C:cytoplasm"/>
    <property type="evidence" value="ECO:0007669"/>
    <property type="project" value="TreeGrafter"/>
</dbReference>